<dbReference type="AlphaFoldDB" id="A0A0N0NR34"/>
<dbReference type="RefSeq" id="XP_018004332.1">
    <property type="nucleotide sequence ID" value="XM_018148981.1"/>
</dbReference>
<dbReference type="InterPro" id="IPR011701">
    <property type="entry name" value="MFS"/>
</dbReference>
<evidence type="ECO:0000256" key="1">
    <source>
        <dbReference type="ARBA" id="ARBA00004141"/>
    </source>
</evidence>
<dbReference type="PROSITE" id="PS50850">
    <property type="entry name" value="MFS"/>
    <property type="match status" value="1"/>
</dbReference>
<keyword evidence="6" id="KW-1185">Reference proteome</keyword>
<dbReference type="Proteomes" id="UP000038010">
    <property type="component" value="Unassembled WGS sequence"/>
</dbReference>
<evidence type="ECO:0000256" key="2">
    <source>
        <dbReference type="SAM" id="MobiDB-lite"/>
    </source>
</evidence>
<feature type="domain" description="Major facilitator superfamily (MFS) profile" evidence="4">
    <location>
        <begin position="70"/>
        <end position="521"/>
    </location>
</feature>
<evidence type="ECO:0000256" key="3">
    <source>
        <dbReference type="SAM" id="Phobius"/>
    </source>
</evidence>
<keyword evidence="3" id="KW-1133">Transmembrane helix</keyword>
<evidence type="ECO:0000313" key="6">
    <source>
        <dbReference type="Proteomes" id="UP000038010"/>
    </source>
</evidence>
<dbReference type="GeneID" id="28740861"/>
<dbReference type="EMBL" id="LFJN01000003">
    <property type="protein sequence ID" value="KPI44369.1"/>
    <property type="molecule type" value="Genomic_DNA"/>
</dbReference>
<dbReference type="Gene3D" id="1.20.1250.20">
    <property type="entry name" value="MFS general substrate transporter like domains"/>
    <property type="match status" value="1"/>
</dbReference>
<feature type="transmembrane region" description="Helical" evidence="3">
    <location>
        <begin position="71"/>
        <end position="90"/>
    </location>
</feature>
<dbReference type="OrthoDB" id="2105912at2759"/>
<dbReference type="GO" id="GO:0022857">
    <property type="term" value="F:transmembrane transporter activity"/>
    <property type="evidence" value="ECO:0007669"/>
    <property type="project" value="InterPro"/>
</dbReference>
<feature type="compositionally biased region" description="Basic and acidic residues" evidence="2">
    <location>
        <begin position="478"/>
        <end position="488"/>
    </location>
</feature>
<dbReference type="PANTHER" id="PTHR42910:SF1">
    <property type="entry name" value="MAJOR FACILITATOR SUPERFAMILY (MFS) PROFILE DOMAIN-CONTAINING PROTEIN"/>
    <property type="match status" value="1"/>
</dbReference>
<feature type="transmembrane region" description="Helical" evidence="3">
    <location>
        <begin position="162"/>
        <end position="183"/>
    </location>
</feature>
<feature type="transmembrane region" description="Helical" evidence="3">
    <location>
        <begin position="343"/>
        <end position="362"/>
    </location>
</feature>
<feature type="transmembrane region" description="Helical" evidence="3">
    <location>
        <begin position="195"/>
        <end position="215"/>
    </location>
</feature>
<dbReference type="SUPFAM" id="SSF103473">
    <property type="entry name" value="MFS general substrate transporter"/>
    <property type="match status" value="1"/>
</dbReference>
<gene>
    <name evidence="5" type="ORF">AB675_8529</name>
</gene>
<evidence type="ECO:0000313" key="5">
    <source>
        <dbReference type="EMBL" id="KPI44369.1"/>
    </source>
</evidence>
<evidence type="ECO:0000259" key="4">
    <source>
        <dbReference type="PROSITE" id="PS50850"/>
    </source>
</evidence>
<feature type="transmembrane region" description="Helical" evidence="3">
    <location>
        <begin position="139"/>
        <end position="156"/>
    </location>
</feature>
<feature type="transmembrane region" description="Helical" evidence="3">
    <location>
        <begin position="227"/>
        <end position="245"/>
    </location>
</feature>
<keyword evidence="3" id="KW-0812">Transmembrane</keyword>
<keyword evidence="3" id="KW-0472">Membrane</keyword>
<comment type="caution">
    <text evidence="5">The sequence shown here is derived from an EMBL/GenBank/DDBJ whole genome shotgun (WGS) entry which is preliminary data.</text>
</comment>
<comment type="subcellular location">
    <subcellularLocation>
        <location evidence="1">Membrane</location>
        <topology evidence="1">Multi-pass membrane protein</topology>
    </subcellularLocation>
</comment>
<dbReference type="InterPro" id="IPR036259">
    <property type="entry name" value="MFS_trans_sf"/>
</dbReference>
<feature type="transmembrane region" description="Helical" evidence="3">
    <location>
        <begin position="308"/>
        <end position="331"/>
    </location>
</feature>
<feature type="region of interest" description="Disordered" evidence="2">
    <location>
        <begin position="478"/>
        <end position="521"/>
    </location>
</feature>
<proteinExistence type="predicted"/>
<dbReference type="CDD" id="cd17324">
    <property type="entry name" value="MFS_NepI_like"/>
    <property type="match status" value="1"/>
</dbReference>
<organism evidence="5 6">
    <name type="scientific">Cyphellophora attinorum</name>
    <dbReference type="NCBI Taxonomy" id="1664694"/>
    <lineage>
        <taxon>Eukaryota</taxon>
        <taxon>Fungi</taxon>
        <taxon>Dikarya</taxon>
        <taxon>Ascomycota</taxon>
        <taxon>Pezizomycotina</taxon>
        <taxon>Eurotiomycetes</taxon>
        <taxon>Chaetothyriomycetidae</taxon>
        <taxon>Chaetothyriales</taxon>
        <taxon>Cyphellophoraceae</taxon>
        <taxon>Cyphellophora</taxon>
    </lineage>
</organism>
<dbReference type="GO" id="GO:0016020">
    <property type="term" value="C:membrane"/>
    <property type="evidence" value="ECO:0007669"/>
    <property type="project" value="UniProtKB-SubCell"/>
</dbReference>
<dbReference type="PANTHER" id="PTHR42910">
    <property type="entry name" value="TRANSPORTER SCO4007-RELATED"/>
    <property type="match status" value="1"/>
</dbReference>
<dbReference type="InterPro" id="IPR020846">
    <property type="entry name" value="MFS_dom"/>
</dbReference>
<accession>A0A0N0NR34</accession>
<name>A0A0N0NR34_9EURO</name>
<dbReference type="VEuPathDB" id="FungiDB:AB675_8529"/>
<sequence length="521" mass="57143">MNPKVIVELEPSTAPAADHTDVPFLTDDVLIRHESRKEIRRGGVLSRIWEIINWMPPWCRWDAANPPQFSLGLNILFGFAGAITVANLYYNHSILNILAHDFDVPYYTVSRVPTLAQAGYAVGLGLVCPLGDLFPRRPYTLCLVFFTATLWIGLCVTRDFNAFLGITFITSLTTVTPQIMLPLVGEMAPPNKRAFSLSIVVSGNMLGIVLARVLSGIVTQYTSWRNVYLLALGLQYLIFAALWLWMPDYPSSNPSGMNYFKMLWTIVTLCKKHAVLVYAGAVSYCISGAFMNYWTTMTFLLSSPPYEYTSTVIGLFSLIGLLGMVLGPFYAKYIIAPITPWSAVLIGAAINMTGVVIGTYAGETTVAGPIIEAFGLDVGMQFTQIANRVAIYSVEPTGRNRVNTAFMLMSFAGQLSGTAAGNKIYEQAGWRGNGSFGVGLIGFIFVLSFMRGPWEPGWIGWSGGFSIKRRNGMGNAEDVRAAREKQEAEDSVQVSDEQEELQIVQADPEKGATAEKSATAR</sequence>
<dbReference type="Pfam" id="PF07690">
    <property type="entry name" value="MFS_1"/>
    <property type="match status" value="1"/>
</dbReference>
<reference evidence="5 6" key="1">
    <citation type="submission" date="2015-06" db="EMBL/GenBank/DDBJ databases">
        <title>Draft genome of the ant-associated black yeast Phialophora attae CBS 131958.</title>
        <authorList>
            <person name="Moreno L.F."/>
            <person name="Stielow B.J."/>
            <person name="de Hoog S."/>
            <person name="Vicente V.A."/>
            <person name="Weiss V.A."/>
            <person name="de Vries M."/>
            <person name="Cruz L.M."/>
            <person name="Souza E.M."/>
        </authorList>
    </citation>
    <scope>NUCLEOTIDE SEQUENCE [LARGE SCALE GENOMIC DNA]</scope>
    <source>
        <strain evidence="5 6">CBS 131958</strain>
    </source>
</reference>
<feature type="transmembrane region" description="Helical" evidence="3">
    <location>
        <begin position="275"/>
        <end position="296"/>
    </location>
</feature>
<protein>
    <submittedName>
        <fullName evidence="5">Putative transporter YgaY</fullName>
    </submittedName>
</protein>